<dbReference type="EMBL" id="AP024202">
    <property type="protein sequence ID" value="BCN94069.1"/>
    <property type="molecule type" value="Genomic_DNA"/>
</dbReference>
<dbReference type="SUPFAM" id="SSF51658">
    <property type="entry name" value="Xylose isomerase-like"/>
    <property type="match status" value="1"/>
</dbReference>
<accession>A0ABN6D292</accession>
<organism evidence="2 3">
    <name type="scientific">Thiomicrorhabdus immobilis</name>
    <dbReference type="NCBI Taxonomy" id="2791037"/>
    <lineage>
        <taxon>Bacteria</taxon>
        <taxon>Pseudomonadati</taxon>
        <taxon>Pseudomonadota</taxon>
        <taxon>Gammaproteobacteria</taxon>
        <taxon>Thiotrichales</taxon>
        <taxon>Piscirickettsiaceae</taxon>
        <taxon>Thiomicrorhabdus</taxon>
    </lineage>
</organism>
<name>A0ABN6D292_9GAMM</name>
<evidence type="ECO:0000313" key="3">
    <source>
        <dbReference type="Proteomes" id="UP001054820"/>
    </source>
</evidence>
<keyword evidence="3" id="KW-1185">Reference proteome</keyword>
<dbReference type="HAMAP" id="MF_00697">
    <property type="entry name" value="UPF0276"/>
    <property type="match status" value="1"/>
</dbReference>
<dbReference type="Gene3D" id="3.20.20.150">
    <property type="entry name" value="Divalent-metal-dependent TIM barrel enzymes"/>
    <property type="match status" value="1"/>
</dbReference>
<dbReference type="PANTHER" id="PTHR42194">
    <property type="entry name" value="UPF0276 PROTEIN HI_1600"/>
    <property type="match status" value="1"/>
</dbReference>
<protein>
    <recommendedName>
        <fullName evidence="1">UPF0276 protein THMIRHAM_18540</fullName>
    </recommendedName>
</protein>
<dbReference type="Pfam" id="PF05114">
    <property type="entry name" value="MbnB_TglH_ChrH"/>
    <property type="match status" value="1"/>
</dbReference>
<comment type="similarity">
    <text evidence="1">Belongs to the UPF0276 family.</text>
</comment>
<dbReference type="InterPro" id="IPR036237">
    <property type="entry name" value="Xyl_isomerase-like_sf"/>
</dbReference>
<dbReference type="InterPro" id="IPR007801">
    <property type="entry name" value="MbnB/TglH/ChrH"/>
</dbReference>
<evidence type="ECO:0000313" key="2">
    <source>
        <dbReference type="EMBL" id="BCN94069.1"/>
    </source>
</evidence>
<evidence type="ECO:0000256" key="1">
    <source>
        <dbReference type="HAMAP-Rule" id="MF_00697"/>
    </source>
</evidence>
<dbReference type="Proteomes" id="UP001054820">
    <property type="component" value="Chromosome"/>
</dbReference>
<proteinExistence type="inferred from homology"/>
<dbReference type="NCBIfam" id="NF003818">
    <property type="entry name" value="PRK05409.1"/>
    <property type="match status" value="1"/>
</dbReference>
<reference evidence="2" key="1">
    <citation type="journal article" date="2022" name="Arch. Microbiol.">
        <title>Thiomicrorhabdus immobilis sp. nov., a mesophilic sulfur-oxidizing bacterium isolated from sediment of a brackish lake in northern Japan.</title>
        <authorList>
            <person name="Kojima H."/>
            <person name="Mochizuki J."/>
            <person name="Kanda M."/>
            <person name="Watanabe T."/>
            <person name="Fukui M."/>
        </authorList>
    </citation>
    <scope>NUCLEOTIDE SEQUENCE</scope>
    <source>
        <strain evidence="2">Am19</strain>
    </source>
</reference>
<dbReference type="PANTHER" id="PTHR42194:SF1">
    <property type="entry name" value="UPF0276 PROTEIN HI_1600"/>
    <property type="match status" value="1"/>
</dbReference>
<gene>
    <name evidence="2" type="ORF">THMIRHAM_18540</name>
</gene>
<sequence>MTIQHTNHYPVEGVGLGLRRKFFDEILNTPDFAVDFMEMAPENWLHFGGRQGRQLRTLTERFPFVCHGLSLDLGGIRPLDENYLYALKAFFEQHQIRAYTEHLSYCGDSGHLYDLMPIPFTEEAVHYVSQRIQRVQDILEQKIGIENVSFYAMPSSQMSEQEFVTAVLEEADCNLLFDVNNTYVNSINHQYSAQDYMQAMPTERMLYFHMAGHFDEADDLKIDTHGQPVKAEVWQLLEQTYQFHGVVPTLLERDFNIPPLGELLQELELIRAYQKARNQAYVN</sequence>
<dbReference type="RefSeq" id="WP_237261547.1">
    <property type="nucleotide sequence ID" value="NZ_AP024202.1"/>
</dbReference>